<gene>
    <name evidence="2" type="ORF">NOCA2230086</name>
</gene>
<keyword evidence="1" id="KW-0472">Membrane</keyword>
<accession>A0A2P2BZJ6</accession>
<feature type="transmembrane region" description="Helical" evidence="1">
    <location>
        <begin position="135"/>
        <end position="155"/>
    </location>
</feature>
<protein>
    <submittedName>
        <fullName evidence="2">Uncharacterized protein</fullName>
    </submittedName>
</protein>
<keyword evidence="1" id="KW-1133">Transmembrane helix</keyword>
<dbReference type="EMBL" id="CZKA01000016">
    <property type="protein sequence ID" value="CUR55166.1"/>
    <property type="molecule type" value="Genomic_DNA"/>
</dbReference>
<organism evidence="2">
    <name type="scientific">metagenome</name>
    <dbReference type="NCBI Taxonomy" id="256318"/>
    <lineage>
        <taxon>unclassified sequences</taxon>
        <taxon>metagenomes</taxon>
    </lineage>
</organism>
<feature type="transmembrane region" description="Helical" evidence="1">
    <location>
        <begin position="12"/>
        <end position="36"/>
    </location>
</feature>
<evidence type="ECO:0000313" key="2">
    <source>
        <dbReference type="EMBL" id="CUR55166.1"/>
    </source>
</evidence>
<proteinExistence type="predicted"/>
<name>A0A2P2BZJ6_9ZZZZ</name>
<keyword evidence="1" id="KW-0812">Transmembrane</keyword>
<feature type="transmembrane region" description="Helical" evidence="1">
    <location>
        <begin position="86"/>
        <end position="105"/>
    </location>
</feature>
<sequence>MAHEDLRSIGGTYYVLRGLLLLPTGFLLIAAGLFNMPPMGNEAVGNSAPYFLVALVLGGLGYLAAHRYYASRFGRVEPQGRMQRRVAVTTVLSAAVMALGITVDFNADLPISLYGVSFACALLTYYWVTIGLRSYHWAFLGGLALLSLLPVWGGFADKTSMAMIPMGVACLGVGWFDHQELVRSFTRLRGVDAHA</sequence>
<feature type="transmembrane region" description="Helical" evidence="1">
    <location>
        <begin position="111"/>
        <end position="128"/>
    </location>
</feature>
<feature type="transmembrane region" description="Helical" evidence="1">
    <location>
        <begin position="48"/>
        <end position="65"/>
    </location>
</feature>
<evidence type="ECO:0000256" key="1">
    <source>
        <dbReference type="SAM" id="Phobius"/>
    </source>
</evidence>
<reference evidence="2" key="1">
    <citation type="submission" date="2015-08" db="EMBL/GenBank/DDBJ databases">
        <authorList>
            <person name="Babu N.S."/>
            <person name="Beckwith C.J."/>
            <person name="Beseler K.G."/>
            <person name="Brison A."/>
            <person name="Carone J.V."/>
            <person name="Caskin T.P."/>
            <person name="Diamond M."/>
            <person name="Durham M.E."/>
            <person name="Foxe J.M."/>
            <person name="Go M."/>
            <person name="Henderson B.A."/>
            <person name="Jones I.B."/>
            <person name="McGettigan J.A."/>
            <person name="Micheletti S.J."/>
            <person name="Nasrallah M.E."/>
            <person name="Ortiz D."/>
            <person name="Piller C.R."/>
            <person name="Privatt S.R."/>
            <person name="Schneider S.L."/>
            <person name="Sharp S."/>
            <person name="Smith T.C."/>
            <person name="Stanton J.D."/>
            <person name="Ullery H.E."/>
            <person name="Wilson R.J."/>
            <person name="Serrano M.G."/>
            <person name="Buck G."/>
            <person name="Lee V."/>
            <person name="Wang Y."/>
            <person name="Carvalho R."/>
            <person name="Voegtly L."/>
            <person name="Shi R."/>
            <person name="Duckworth R."/>
            <person name="Johnson A."/>
            <person name="Loviza R."/>
            <person name="Walstead R."/>
            <person name="Shah Z."/>
            <person name="Kiflezghi M."/>
            <person name="Wade K."/>
            <person name="Ball S.L."/>
            <person name="Bradley K.W."/>
            <person name="Asai D.J."/>
            <person name="Bowman C.A."/>
            <person name="Russell D.A."/>
            <person name="Pope W.H."/>
            <person name="Jacobs-Sera D."/>
            <person name="Hendrix R.W."/>
            <person name="Hatfull G.F."/>
        </authorList>
    </citation>
    <scope>NUCLEOTIDE SEQUENCE</scope>
</reference>
<dbReference type="AlphaFoldDB" id="A0A2P2BZJ6"/>